<dbReference type="Proteomes" id="UP000228380">
    <property type="component" value="Unplaced"/>
</dbReference>
<evidence type="ECO:0000256" key="9">
    <source>
        <dbReference type="ARBA" id="ARBA00023136"/>
    </source>
</evidence>
<name>A0A8B8ZXN5_PHODC</name>
<evidence type="ECO:0000256" key="5">
    <source>
        <dbReference type="ARBA" id="ARBA00022692"/>
    </source>
</evidence>
<protein>
    <submittedName>
        <fullName evidence="15">Receptor-like protein EIX2</fullName>
    </submittedName>
</protein>
<reference evidence="15" key="1">
    <citation type="submission" date="2025-08" db="UniProtKB">
        <authorList>
            <consortium name="RefSeq"/>
        </authorList>
    </citation>
    <scope>IDENTIFICATION</scope>
    <source>
        <tissue evidence="15">Young leaves</tissue>
    </source>
</reference>
<evidence type="ECO:0000256" key="2">
    <source>
        <dbReference type="ARBA" id="ARBA00009592"/>
    </source>
</evidence>
<feature type="domain" description="Leucine-rich repeat-containing N-terminal plant-type" evidence="13">
    <location>
        <begin position="4"/>
        <end position="39"/>
    </location>
</feature>
<dbReference type="Pfam" id="PF00560">
    <property type="entry name" value="LRR_1"/>
    <property type="match status" value="11"/>
</dbReference>
<dbReference type="FunFam" id="3.80.10.10:FF:000095">
    <property type="entry name" value="LRR receptor-like serine/threonine-protein kinase GSO1"/>
    <property type="match status" value="1"/>
</dbReference>
<sequence length="948" mass="104806">MLIERNALLGFKAGLKDPTNRLSSWVGDDCCTWEGVACDNPTGHVVNLDLQNPHQFSDTGDLLQYNKWSLGGELRPSLLGLKHLNYLDLSMNNFGGLRIPEFVGSFRQLKYLNLSRAGLGGLIPPQLGNLSSLQYLDLYNKPYFTFPDHEFSIDNALWISHLSSLQYLHMGNVKFREGAHWLQALNMLHSIVAVRLPFCGINTIPLSLPHVNFTSLYVLDLYGNFIHSPMMPGWLFNISSLEHLDLSFNDIRGIIPPAINNLASLKFLDLSVNPSLEGKIPAALGGLCKMQHLGLSAINISKNLHELDEVFTGCIKNSLDNLYMGVNQLSGYLPDWLGDFRMLKSLYLSGNSISGSLPASIGRLAGLAELGLSGNSLEGVMSEEHFANFTKLNILDLSDNQLILNLSSDWIPPFQLQRLAIGSCKLGPQFPAWLRTQENISYLDLSSNEISSTLPDWFWKSFSQHISYLDISSNGIAGSVPDLTSLINISMLNLSSNYFEGPLPNFNSSIMMLVDLSNNSFSGVIHPSIGKSMPQLQYLSLSTNNLSGKIPLSICQPNFQVLDLSKNHLLGELPDCWNHSSSIMVMDFSSNNLSGSIPPLICPFPYLNSLHLSNNNLSGKLPLSLRSCVFLGTLDLGQNAFIGTIPTWIGESLWFLSILRLRSNKLVGNIPPNLSRLSFLQILDLANNNLSGTIPSSFGNFTTMKVLQGTNEDISNYPYYNENLQVTMKGRDNEFSRFLLLVIAMDLSGNNLSGKIPEELANLLGLVSLNLSGNYLVGEITEKIGALRQLQSLDLSRNNLYGGIPSSMIALTFLSYLNLSYNNLSGRIPLGNQLQTFTDPSIYAGNSGLCGFPLAQKCKDDKTNQGPNAVGGDEQNDTAMDEEGSEIEWLYMSMGLGFAVGLWAVFGPLLFNRKWREAYFRLIDQVYDMVYVALAVTFNRFKERNAAT</sequence>
<evidence type="ECO:0000256" key="11">
    <source>
        <dbReference type="ARBA" id="ARBA00023180"/>
    </source>
</evidence>
<dbReference type="RefSeq" id="XP_038978127.1">
    <property type="nucleotide sequence ID" value="XM_039122199.1"/>
</dbReference>
<gene>
    <name evidence="15" type="primary">LOC103695728</name>
</gene>
<evidence type="ECO:0000256" key="6">
    <source>
        <dbReference type="ARBA" id="ARBA00022729"/>
    </source>
</evidence>
<keyword evidence="7" id="KW-0677">Repeat</keyword>
<comment type="similarity">
    <text evidence="2">Belongs to the RLP family.</text>
</comment>
<dbReference type="SUPFAM" id="SSF52058">
    <property type="entry name" value="L domain-like"/>
    <property type="match status" value="3"/>
</dbReference>
<dbReference type="InterPro" id="IPR046956">
    <property type="entry name" value="RLP23-like"/>
</dbReference>
<dbReference type="Pfam" id="PF08263">
    <property type="entry name" value="LRRNT_2"/>
    <property type="match status" value="1"/>
</dbReference>
<dbReference type="PANTHER" id="PTHR48063:SF112">
    <property type="entry name" value="RECEPTOR LIKE PROTEIN 30-LIKE"/>
    <property type="match status" value="1"/>
</dbReference>
<dbReference type="FunFam" id="3.80.10.10:FF:000111">
    <property type="entry name" value="LRR receptor-like serine/threonine-protein kinase ERECTA"/>
    <property type="match status" value="1"/>
</dbReference>
<keyword evidence="4" id="KW-0433">Leucine-rich repeat</keyword>
<evidence type="ECO:0000313" key="15">
    <source>
        <dbReference type="RefSeq" id="XP_038978127.1"/>
    </source>
</evidence>
<evidence type="ECO:0000256" key="10">
    <source>
        <dbReference type="ARBA" id="ARBA00023170"/>
    </source>
</evidence>
<keyword evidence="6" id="KW-0732">Signal</keyword>
<dbReference type="InterPro" id="IPR032675">
    <property type="entry name" value="LRR_dom_sf"/>
</dbReference>
<dbReference type="PRINTS" id="PR00019">
    <property type="entry name" value="LEURICHRPT"/>
</dbReference>
<keyword evidence="14" id="KW-1185">Reference proteome</keyword>
<evidence type="ECO:0000256" key="1">
    <source>
        <dbReference type="ARBA" id="ARBA00004251"/>
    </source>
</evidence>
<dbReference type="InterPro" id="IPR013210">
    <property type="entry name" value="LRR_N_plant-typ"/>
</dbReference>
<feature type="transmembrane region" description="Helical" evidence="12">
    <location>
        <begin position="889"/>
        <end position="911"/>
    </location>
</feature>
<comment type="subcellular location">
    <subcellularLocation>
        <location evidence="1">Cell membrane</location>
        <topology evidence="1">Single-pass type I membrane protein</topology>
    </subcellularLocation>
</comment>
<dbReference type="SMART" id="SM00369">
    <property type="entry name" value="LRR_TYP"/>
    <property type="match status" value="6"/>
</dbReference>
<dbReference type="GO" id="GO:0005886">
    <property type="term" value="C:plasma membrane"/>
    <property type="evidence" value="ECO:0007669"/>
    <property type="project" value="UniProtKB-SubCell"/>
</dbReference>
<dbReference type="OrthoDB" id="749832at2759"/>
<dbReference type="PANTHER" id="PTHR48063">
    <property type="entry name" value="LRR RECEPTOR-LIKE KINASE"/>
    <property type="match status" value="1"/>
</dbReference>
<keyword evidence="3" id="KW-1003">Cell membrane</keyword>
<dbReference type="Gene3D" id="3.80.10.10">
    <property type="entry name" value="Ribonuclease Inhibitor"/>
    <property type="match status" value="5"/>
</dbReference>
<dbReference type="InterPro" id="IPR001611">
    <property type="entry name" value="Leu-rich_rpt"/>
</dbReference>
<evidence type="ECO:0000256" key="3">
    <source>
        <dbReference type="ARBA" id="ARBA00022475"/>
    </source>
</evidence>
<keyword evidence="8 12" id="KW-1133">Transmembrane helix</keyword>
<organism evidence="14 15">
    <name type="scientific">Phoenix dactylifera</name>
    <name type="common">Date palm</name>
    <dbReference type="NCBI Taxonomy" id="42345"/>
    <lineage>
        <taxon>Eukaryota</taxon>
        <taxon>Viridiplantae</taxon>
        <taxon>Streptophyta</taxon>
        <taxon>Embryophyta</taxon>
        <taxon>Tracheophyta</taxon>
        <taxon>Spermatophyta</taxon>
        <taxon>Magnoliopsida</taxon>
        <taxon>Liliopsida</taxon>
        <taxon>Arecaceae</taxon>
        <taxon>Coryphoideae</taxon>
        <taxon>Phoeniceae</taxon>
        <taxon>Phoenix</taxon>
    </lineage>
</organism>
<dbReference type="AlphaFoldDB" id="A0A8B8ZXN5"/>
<evidence type="ECO:0000313" key="14">
    <source>
        <dbReference type="Proteomes" id="UP000228380"/>
    </source>
</evidence>
<keyword evidence="11" id="KW-0325">Glycoprotein</keyword>
<evidence type="ECO:0000256" key="7">
    <source>
        <dbReference type="ARBA" id="ARBA00022737"/>
    </source>
</evidence>
<dbReference type="InterPro" id="IPR003591">
    <property type="entry name" value="Leu-rich_rpt_typical-subtyp"/>
</dbReference>
<keyword evidence="10" id="KW-0675">Receptor</keyword>
<accession>A0A8B8ZXN5</accession>
<keyword evidence="5 12" id="KW-0812">Transmembrane</keyword>
<keyword evidence="9 12" id="KW-0472">Membrane</keyword>
<proteinExistence type="inferred from homology"/>
<evidence type="ECO:0000256" key="8">
    <source>
        <dbReference type="ARBA" id="ARBA00022989"/>
    </source>
</evidence>
<dbReference type="KEGG" id="pda:103695728"/>
<evidence type="ECO:0000256" key="12">
    <source>
        <dbReference type="SAM" id="Phobius"/>
    </source>
</evidence>
<dbReference type="GeneID" id="103695728"/>
<evidence type="ECO:0000259" key="13">
    <source>
        <dbReference type="Pfam" id="PF08263"/>
    </source>
</evidence>
<evidence type="ECO:0000256" key="4">
    <source>
        <dbReference type="ARBA" id="ARBA00022614"/>
    </source>
</evidence>
<dbReference type="FunFam" id="3.80.10.10:FF:001347">
    <property type="entry name" value="LRR receptor-like serine/threonine-protein kinase GSO2"/>
    <property type="match status" value="1"/>
</dbReference>
<dbReference type="Pfam" id="PF13855">
    <property type="entry name" value="LRR_8"/>
    <property type="match status" value="1"/>
</dbReference>